<proteinExistence type="predicted"/>
<dbReference type="InterPro" id="IPR041459">
    <property type="entry name" value="MPTase-PolyVal"/>
</dbReference>
<dbReference type="Pfam" id="PF08401">
    <property type="entry name" value="ArdcN"/>
    <property type="match status" value="1"/>
</dbReference>
<dbReference type="Pfam" id="PF18818">
    <property type="entry name" value="MPTase-PolyVal"/>
    <property type="match status" value="1"/>
</dbReference>
<sequence length="421" mass="48267">MATDNKKMYELVAEKIIEQLKEGVAPWQKPWNSAGTDYSMPYNAVTGNPYKGLNALYLHLFSPYSDPRWATFKQAESEGWQVQKGAKGFMINFVKTHDLRTKLDENKRPVLDDKGHPVKIKVELSNPIVTKAWVFNAEQIKGIPPLPERQVKDIDLWEKVARAENILKASGAKIEHVAGDKAYYAPLFDRIQLPDRKQFETADRYYSTALHELGHWTGHHTRLDRDLVNKFGTPDYAREELRAEIASMILGNELKIGHDPKQHIAYVDNWIQILTDTPYEIHAAAADAQRIFDFVMAFEQKIDLKQESNKAIEFNPHTLQKGDEIKYNSTTYKVLEANKKDFLIEDLSNKHKIQLTPNDGLFKSLVEAKRDNRKSVSVIESEKSQAKSPNYSISTERENDYNIATDKILAASEDSSYKRKI</sequence>
<protein>
    <submittedName>
        <fullName evidence="3">DUF1738 domain-containing protein</fullName>
    </submittedName>
</protein>
<dbReference type="GO" id="GO:0003697">
    <property type="term" value="F:single-stranded DNA binding"/>
    <property type="evidence" value="ECO:0007669"/>
    <property type="project" value="InterPro"/>
</dbReference>
<feature type="domain" description="N-terminal" evidence="1">
    <location>
        <begin position="6"/>
        <end position="107"/>
    </location>
</feature>
<evidence type="ECO:0000313" key="3">
    <source>
        <dbReference type="EMBL" id="QJD98544.1"/>
    </source>
</evidence>
<accession>A0A7L5E9N9</accession>
<dbReference type="KEGG" id="mrob:HH214_21545"/>
<name>A0A7L5E9N9_9SPHI</name>
<dbReference type="RefSeq" id="WP_169611280.1">
    <property type="nucleotide sequence ID" value="NZ_CP051683.1"/>
</dbReference>
<dbReference type="AlphaFoldDB" id="A0A7L5E9N9"/>
<feature type="domain" description="Polyvalent protein metallopeptidase" evidence="2">
    <location>
        <begin position="162"/>
        <end position="286"/>
    </location>
</feature>
<organism evidence="3 4">
    <name type="scientific">Mucilaginibacter robiniae</name>
    <dbReference type="NCBI Taxonomy" id="2728022"/>
    <lineage>
        <taxon>Bacteria</taxon>
        <taxon>Pseudomonadati</taxon>
        <taxon>Bacteroidota</taxon>
        <taxon>Sphingobacteriia</taxon>
        <taxon>Sphingobacteriales</taxon>
        <taxon>Sphingobacteriaceae</taxon>
        <taxon>Mucilaginibacter</taxon>
    </lineage>
</organism>
<keyword evidence="3" id="KW-0614">Plasmid</keyword>
<evidence type="ECO:0000259" key="1">
    <source>
        <dbReference type="Pfam" id="PF08401"/>
    </source>
</evidence>
<dbReference type="EMBL" id="CP051683">
    <property type="protein sequence ID" value="QJD98544.1"/>
    <property type="molecule type" value="Genomic_DNA"/>
</dbReference>
<evidence type="ECO:0000259" key="2">
    <source>
        <dbReference type="Pfam" id="PF18818"/>
    </source>
</evidence>
<geneLocation type="plasmid" evidence="3 4">
    <name>unnamed1</name>
</geneLocation>
<evidence type="ECO:0000313" key="4">
    <source>
        <dbReference type="Proteomes" id="UP000503278"/>
    </source>
</evidence>
<dbReference type="InterPro" id="IPR013610">
    <property type="entry name" value="ArdC_N"/>
</dbReference>
<keyword evidence="4" id="KW-1185">Reference proteome</keyword>
<gene>
    <name evidence="3" type="ORF">HH214_21545</name>
</gene>
<reference evidence="3 4" key="1">
    <citation type="submission" date="2020-04" db="EMBL/GenBank/DDBJ databases">
        <title>Genome sequencing of novel species.</title>
        <authorList>
            <person name="Heo J."/>
            <person name="Kim S.-J."/>
            <person name="Kim J.-S."/>
            <person name="Hong S.-B."/>
            <person name="Kwon S.-W."/>
        </authorList>
    </citation>
    <scope>NUCLEOTIDE SEQUENCE [LARGE SCALE GENOMIC DNA]</scope>
    <source>
        <strain evidence="3 4">F39-2</strain>
        <plasmid evidence="3 4">unnamed1</plasmid>
    </source>
</reference>
<dbReference type="Proteomes" id="UP000503278">
    <property type="component" value="Plasmid unnamed1"/>
</dbReference>